<dbReference type="AlphaFoldDB" id="A0A5D3CF59"/>
<feature type="compositionally biased region" description="Polar residues" evidence="9">
    <location>
        <begin position="579"/>
        <end position="589"/>
    </location>
</feature>
<evidence type="ECO:0000313" key="12">
    <source>
        <dbReference type="Proteomes" id="UP000321947"/>
    </source>
</evidence>
<feature type="coiled-coil region" evidence="8">
    <location>
        <begin position="47"/>
        <end position="81"/>
    </location>
</feature>
<evidence type="ECO:0000313" key="11">
    <source>
        <dbReference type="EMBL" id="TYK10175.1"/>
    </source>
</evidence>
<feature type="compositionally biased region" description="Low complexity" evidence="9">
    <location>
        <begin position="597"/>
        <end position="606"/>
    </location>
</feature>
<accession>A0A5D3CF59</accession>
<keyword evidence="5 8" id="KW-0175">Coiled coil</keyword>
<proteinExistence type="inferred from homology"/>
<evidence type="ECO:0000256" key="3">
    <source>
        <dbReference type="ARBA" id="ARBA00022741"/>
    </source>
</evidence>
<reference evidence="11 12" key="1">
    <citation type="submission" date="2019-08" db="EMBL/GenBank/DDBJ databases">
        <title>Draft genome sequences of two oriental melons (Cucumis melo L. var makuwa).</title>
        <authorList>
            <person name="Kwon S.-Y."/>
        </authorList>
    </citation>
    <scope>NUCLEOTIDE SEQUENCE [LARGE SCALE GENOMIC DNA]</scope>
    <source>
        <strain evidence="12">cv. Chang Bougi</strain>
        <tissue evidence="11">Leaf</tissue>
    </source>
</reference>
<feature type="region of interest" description="Disordered" evidence="9">
    <location>
        <begin position="574"/>
        <end position="606"/>
    </location>
</feature>
<dbReference type="PANTHER" id="PTHR47972:SF9">
    <property type="entry name" value="KINESIN-LIKE PROTEIN KIN-14U"/>
    <property type="match status" value="1"/>
</dbReference>
<keyword evidence="2" id="KW-0493">Microtubule</keyword>
<keyword evidence="6 7" id="KW-0505">Motor protein</keyword>
<evidence type="ECO:0000256" key="5">
    <source>
        <dbReference type="ARBA" id="ARBA00023054"/>
    </source>
</evidence>
<evidence type="ECO:0000256" key="4">
    <source>
        <dbReference type="ARBA" id="ARBA00022840"/>
    </source>
</evidence>
<evidence type="ECO:0000256" key="9">
    <source>
        <dbReference type="SAM" id="MobiDB-lite"/>
    </source>
</evidence>
<feature type="domain" description="Kinesin motor" evidence="10">
    <location>
        <begin position="89"/>
        <end position="412"/>
    </location>
</feature>
<dbReference type="GO" id="GO:0005874">
    <property type="term" value="C:microtubule"/>
    <property type="evidence" value="ECO:0007669"/>
    <property type="project" value="UniProtKB-KW"/>
</dbReference>
<dbReference type="GO" id="GO:0008017">
    <property type="term" value="F:microtubule binding"/>
    <property type="evidence" value="ECO:0007669"/>
    <property type="project" value="InterPro"/>
</dbReference>
<evidence type="ECO:0000256" key="7">
    <source>
        <dbReference type="PROSITE-ProRule" id="PRU00283"/>
    </source>
</evidence>
<dbReference type="InterPro" id="IPR001752">
    <property type="entry name" value="Kinesin_motor_dom"/>
</dbReference>
<organism evidence="11 12">
    <name type="scientific">Cucumis melo var. makuwa</name>
    <name type="common">Oriental melon</name>
    <dbReference type="NCBI Taxonomy" id="1194695"/>
    <lineage>
        <taxon>Eukaryota</taxon>
        <taxon>Viridiplantae</taxon>
        <taxon>Streptophyta</taxon>
        <taxon>Embryophyta</taxon>
        <taxon>Tracheophyta</taxon>
        <taxon>Spermatophyta</taxon>
        <taxon>Magnoliopsida</taxon>
        <taxon>eudicotyledons</taxon>
        <taxon>Gunneridae</taxon>
        <taxon>Pentapetalae</taxon>
        <taxon>rosids</taxon>
        <taxon>fabids</taxon>
        <taxon>Cucurbitales</taxon>
        <taxon>Cucurbitaceae</taxon>
        <taxon>Benincaseae</taxon>
        <taxon>Cucumis</taxon>
    </lineage>
</organism>
<evidence type="ECO:0000256" key="2">
    <source>
        <dbReference type="ARBA" id="ARBA00022701"/>
    </source>
</evidence>
<dbReference type="Gene3D" id="3.40.850.10">
    <property type="entry name" value="Kinesin motor domain"/>
    <property type="match status" value="1"/>
</dbReference>
<feature type="coiled-coil region" evidence="8">
    <location>
        <begin position="408"/>
        <end position="457"/>
    </location>
</feature>
<keyword evidence="3 7" id="KW-0547">Nucleotide-binding</keyword>
<name>A0A5D3CF59_CUCMM</name>
<comment type="caution">
    <text evidence="11">The sequence shown here is derived from an EMBL/GenBank/DDBJ whole genome shotgun (WGS) entry which is preliminary data.</text>
</comment>
<dbReference type="InterPro" id="IPR036961">
    <property type="entry name" value="Kinesin_motor_dom_sf"/>
</dbReference>
<dbReference type="EMBL" id="SSTD01011206">
    <property type="protein sequence ID" value="TYK10175.1"/>
    <property type="molecule type" value="Genomic_DNA"/>
</dbReference>
<dbReference type="PANTHER" id="PTHR47972">
    <property type="entry name" value="KINESIN-LIKE PROTEIN KLP-3"/>
    <property type="match status" value="1"/>
</dbReference>
<dbReference type="GO" id="GO:0003777">
    <property type="term" value="F:microtubule motor activity"/>
    <property type="evidence" value="ECO:0007669"/>
    <property type="project" value="InterPro"/>
</dbReference>
<sequence>MESMKSLSPVESNLDFSNGIRSTSMLSDSPPLTAVYTDVDIVPEHKNAELHQSMLNLEGEIEQLRLKLRASDEKRREALNKILDIKGSSIRVFCRVRPFLLTDRRRICDPILVEQDKVRVRSSGTKKEFEFDKIFSKETSQEEIYSEVEPIIQSALDGRNVCIIAYGQTGTGKTYTMDGKMEQPGIVPRALEMLFHQTSVGASSTVTFSMSMLEVYMGSLRDLLAPKAASRMYEKCNLNIQTDQKGFVEIEGLTEVPIPDFEKARWWYNKGRRVRSTSWTNVNETSSRSHCLTKVTIYRCVDASKAKTEVSKLWMVDLGGSERLLKTGACGLTLDEGRAINLSLSALGDVIAALRRKRGHVPYRQVFKLTQILKDSLGDGSKVLMLVHLSPCEEDVAETICSLSFAKRARAIETNRELQEDLKKQREKRIAELDESMKEAQEECQKVKNQIQKAEFLLCENKKLLSSDHHPHVNTPEANHIVPVEDRKEVTSTPRKSKVPSKTIVSNSLPRFMTSTMASRQRQSAAENKIVTGRVKSLRFGARSSVQFSSSQSISYSDFRIRASLQLSNKKSRYVEPDTLSTEPPQVNGSEPKKDPLPLSLPLPQSKLVTSSDSNLRVMLSRHRRRMSDLI</sequence>
<evidence type="ECO:0000259" key="10">
    <source>
        <dbReference type="PROSITE" id="PS50067"/>
    </source>
</evidence>
<keyword evidence="4 7" id="KW-0067">ATP-binding</keyword>
<dbReference type="InterPro" id="IPR027640">
    <property type="entry name" value="Kinesin-like_fam"/>
</dbReference>
<dbReference type="GO" id="GO:0007018">
    <property type="term" value="P:microtubule-based movement"/>
    <property type="evidence" value="ECO:0007669"/>
    <property type="project" value="InterPro"/>
</dbReference>
<dbReference type="PRINTS" id="PR00380">
    <property type="entry name" value="KINESINHEAVY"/>
</dbReference>
<dbReference type="InterPro" id="IPR027417">
    <property type="entry name" value="P-loop_NTPase"/>
</dbReference>
<protein>
    <submittedName>
        <fullName evidence="11">Kinesin-like protein KIFC3</fullName>
    </submittedName>
</protein>
<evidence type="ECO:0000256" key="8">
    <source>
        <dbReference type="SAM" id="Coils"/>
    </source>
</evidence>
<feature type="binding site" evidence="7">
    <location>
        <begin position="167"/>
        <end position="174"/>
    </location>
    <ligand>
        <name>ATP</name>
        <dbReference type="ChEBI" id="CHEBI:30616"/>
    </ligand>
</feature>
<dbReference type="Proteomes" id="UP000321947">
    <property type="component" value="Unassembled WGS sequence"/>
</dbReference>
<evidence type="ECO:0000256" key="1">
    <source>
        <dbReference type="ARBA" id="ARBA00010899"/>
    </source>
</evidence>
<dbReference type="SMART" id="SM00129">
    <property type="entry name" value="KISc"/>
    <property type="match status" value="1"/>
</dbReference>
<dbReference type="FunFam" id="3.40.850.10:FF:000074">
    <property type="entry name" value="p-loop containing nucleoside triphosphate hydrolase superfamily protein"/>
    <property type="match status" value="1"/>
</dbReference>
<comment type="similarity">
    <text evidence="1">Belongs to the TRAFAC class myosin-kinesin ATPase superfamily. Kinesin family. KIN-14 subfamily.</text>
</comment>
<evidence type="ECO:0000256" key="6">
    <source>
        <dbReference type="ARBA" id="ARBA00023175"/>
    </source>
</evidence>
<dbReference type="GO" id="GO:0005524">
    <property type="term" value="F:ATP binding"/>
    <property type="evidence" value="ECO:0007669"/>
    <property type="project" value="UniProtKB-UniRule"/>
</dbReference>
<gene>
    <name evidence="11" type="ORF">E5676_scaffold16G003200</name>
</gene>
<dbReference type="Pfam" id="PF00225">
    <property type="entry name" value="Kinesin"/>
    <property type="match status" value="1"/>
</dbReference>
<dbReference type="PROSITE" id="PS50067">
    <property type="entry name" value="KINESIN_MOTOR_2"/>
    <property type="match status" value="1"/>
</dbReference>
<dbReference type="SUPFAM" id="SSF52540">
    <property type="entry name" value="P-loop containing nucleoside triphosphate hydrolases"/>
    <property type="match status" value="1"/>
</dbReference>